<dbReference type="InterPro" id="IPR006137">
    <property type="entry name" value="NADH_UbQ_OxRdtase-like_20kDa"/>
</dbReference>
<reference evidence="3 4" key="1">
    <citation type="submission" date="2019-10" db="EMBL/GenBank/DDBJ databases">
        <title>Rubrobacter sp nov SCSIO 52090 isolated from a deep-sea sediment in the South China Sea.</title>
        <authorList>
            <person name="Chen R.W."/>
        </authorList>
    </citation>
    <scope>NUCLEOTIDE SEQUENCE [LARGE SCALE GENOMIC DNA]</scope>
    <source>
        <strain evidence="3 4">SCSIO 52909</strain>
    </source>
</reference>
<proteinExistence type="predicted"/>
<accession>A0A6G8QE67</accession>
<dbReference type="Gene3D" id="3.40.50.700">
    <property type="entry name" value="NADH:ubiquinone oxidoreductase-like, 20kDa subunit"/>
    <property type="match status" value="1"/>
</dbReference>
<dbReference type="GO" id="GO:0051536">
    <property type="term" value="F:iron-sulfur cluster binding"/>
    <property type="evidence" value="ECO:0007669"/>
    <property type="project" value="InterPro"/>
</dbReference>
<evidence type="ECO:0000259" key="2">
    <source>
        <dbReference type="Pfam" id="PF01058"/>
    </source>
</evidence>
<protein>
    <recommendedName>
        <fullName evidence="2">NADH:ubiquinone oxidoreductase-like 20kDa subunit domain-containing protein</fullName>
    </recommendedName>
</protein>
<feature type="domain" description="NADH:ubiquinone oxidoreductase-like 20kDa subunit" evidence="2">
    <location>
        <begin position="52"/>
        <end position="182"/>
    </location>
</feature>
<evidence type="ECO:0000313" key="3">
    <source>
        <dbReference type="EMBL" id="QIN84743.1"/>
    </source>
</evidence>
<keyword evidence="1" id="KW-0560">Oxidoreductase</keyword>
<evidence type="ECO:0000256" key="1">
    <source>
        <dbReference type="ARBA" id="ARBA00023002"/>
    </source>
</evidence>
<organism evidence="3 4">
    <name type="scientific">Rubrobacter tropicus</name>
    <dbReference type="NCBI Taxonomy" id="2653851"/>
    <lineage>
        <taxon>Bacteria</taxon>
        <taxon>Bacillati</taxon>
        <taxon>Actinomycetota</taxon>
        <taxon>Rubrobacteria</taxon>
        <taxon>Rubrobacterales</taxon>
        <taxon>Rubrobacteraceae</taxon>
        <taxon>Rubrobacter</taxon>
    </lineage>
</organism>
<dbReference type="GO" id="GO:0016491">
    <property type="term" value="F:oxidoreductase activity"/>
    <property type="evidence" value="ECO:0007669"/>
    <property type="project" value="UniProtKB-KW"/>
</dbReference>
<gene>
    <name evidence="3" type="ORF">GBA63_20400</name>
</gene>
<evidence type="ECO:0000313" key="4">
    <source>
        <dbReference type="Proteomes" id="UP000501452"/>
    </source>
</evidence>
<dbReference type="PANTHER" id="PTHR42845">
    <property type="entry name" value="COENZYME F420-REDUCING HYDROGENASE, GAMMA SUBUNIT"/>
    <property type="match status" value="1"/>
</dbReference>
<name>A0A6G8QE67_9ACTN</name>
<dbReference type="KEGG" id="rub:GBA63_20400"/>
<dbReference type="InterPro" id="IPR037024">
    <property type="entry name" value="NiFe_Hase_small_N_sf"/>
</dbReference>
<sequence length="193" mass="22072">MVPSPGRHGILFRTGRVVVDRALQRADAGHGHRKLAVGWFSFTCCEDSTILLAELLNDHLDEWTKVVEFRHMKTLKSRNSMEDLDVAFVEGAISSDSQAEEVRRIRENARYVVAIGACACTGKPSTSRNQFVDEQINERIRWYLDHFDYGRDVKPLDGVIKVDDMVRGCPMKVQSFEQTLNKYLELFEVTRHG</sequence>
<dbReference type="Proteomes" id="UP000501452">
    <property type="component" value="Chromosome"/>
</dbReference>
<dbReference type="Pfam" id="PF01058">
    <property type="entry name" value="Oxidored_q6"/>
    <property type="match status" value="1"/>
</dbReference>
<keyword evidence="4" id="KW-1185">Reference proteome</keyword>
<dbReference type="SUPFAM" id="SSF56770">
    <property type="entry name" value="HydA/Nqo6-like"/>
    <property type="match status" value="1"/>
</dbReference>
<dbReference type="InterPro" id="IPR051349">
    <property type="entry name" value="Hydrogenase_assoc-protein"/>
</dbReference>
<dbReference type="AlphaFoldDB" id="A0A6G8QE67"/>
<dbReference type="PANTHER" id="PTHR42845:SF1">
    <property type="entry name" value="HYDROGENASE SMALL SUBUNIT"/>
    <property type="match status" value="1"/>
</dbReference>
<dbReference type="EMBL" id="CP045119">
    <property type="protein sequence ID" value="QIN84743.1"/>
    <property type="molecule type" value="Genomic_DNA"/>
</dbReference>